<dbReference type="Proteomes" id="UP000318405">
    <property type="component" value="Unassembled WGS sequence"/>
</dbReference>
<feature type="domain" description="Solute-binding protein family 5" evidence="5">
    <location>
        <begin position="125"/>
        <end position="473"/>
    </location>
</feature>
<dbReference type="GO" id="GO:0030288">
    <property type="term" value="C:outer membrane-bounded periplasmic space"/>
    <property type="evidence" value="ECO:0007669"/>
    <property type="project" value="UniProtKB-ARBA"/>
</dbReference>
<reference evidence="6 7" key="1">
    <citation type="submission" date="2019-07" db="EMBL/GenBank/DDBJ databases">
        <title>Qingshengfaniella alkalisoli gen. nov., sp. nov., isolated from saline soil.</title>
        <authorList>
            <person name="Xu L."/>
            <person name="Huang X.-X."/>
            <person name="Sun J.-Q."/>
        </authorList>
    </citation>
    <scope>NUCLEOTIDE SEQUENCE [LARGE SCALE GENOMIC DNA]</scope>
    <source>
        <strain evidence="6 7">DSM 27279</strain>
    </source>
</reference>
<dbReference type="PANTHER" id="PTHR30290">
    <property type="entry name" value="PERIPLASMIC BINDING COMPONENT OF ABC TRANSPORTER"/>
    <property type="match status" value="1"/>
</dbReference>
<accession>A0A556A813</accession>
<dbReference type="OrthoDB" id="9801799at2"/>
<dbReference type="PANTHER" id="PTHR30290:SF9">
    <property type="entry name" value="OLIGOPEPTIDE-BINDING PROTEIN APPA"/>
    <property type="match status" value="1"/>
</dbReference>
<feature type="compositionally biased region" description="Low complexity" evidence="4">
    <location>
        <begin position="18"/>
        <end position="27"/>
    </location>
</feature>
<comment type="similarity">
    <text evidence="1">Belongs to the bacterial solute-binding protein 5 family.</text>
</comment>
<gene>
    <name evidence="6" type="ORF">FOZ76_25765</name>
</gene>
<dbReference type="Pfam" id="PF00496">
    <property type="entry name" value="SBP_bac_5"/>
    <property type="match status" value="1"/>
</dbReference>
<evidence type="ECO:0000256" key="1">
    <source>
        <dbReference type="ARBA" id="ARBA00005695"/>
    </source>
</evidence>
<keyword evidence="2" id="KW-0813">Transport</keyword>
<comment type="caution">
    <text evidence="6">The sequence shown here is derived from an EMBL/GenBank/DDBJ whole genome shotgun (WGS) entry which is preliminary data.</text>
</comment>
<dbReference type="GO" id="GO:0043190">
    <property type="term" value="C:ATP-binding cassette (ABC) transporter complex"/>
    <property type="evidence" value="ECO:0007669"/>
    <property type="project" value="InterPro"/>
</dbReference>
<dbReference type="Gene3D" id="3.90.76.10">
    <property type="entry name" value="Dipeptide-binding Protein, Domain 1"/>
    <property type="match status" value="1"/>
</dbReference>
<dbReference type="Gene3D" id="3.40.190.10">
    <property type="entry name" value="Periplasmic binding protein-like II"/>
    <property type="match status" value="1"/>
</dbReference>
<dbReference type="Gene3D" id="3.10.105.10">
    <property type="entry name" value="Dipeptide-binding Protein, Domain 3"/>
    <property type="match status" value="1"/>
</dbReference>
<dbReference type="PIRSF" id="PIRSF002741">
    <property type="entry name" value="MppA"/>
    <property type="match status" value="1"/>
</dbReference>
<evidence type="ECO:0000313" key="6">
    <source>
        <dbReference type="EMBL" id="TSH89028.1"/>
    </source>
</evidence>
<dbReference type="GO" id="GO:0015833">
    <property type="term" value="P:peptide transport"/>
    <property type="evidence" value="ECO:0007669"/>
    <property type="project" value="TreeGrafter"/>
</dbReference>
<dbReference type="InterPro" id="IPR030678">
    <property type="entry name" value="Peptide/Ni-bd"/>
</dbReference>
<protein>
    <recommendedName>
        <fullName evidence="5">Solute-binding protein family 5 domain-containing protein</fullName>
    </recommendedName>
</protein>
<evidence type="ECO:0000256" key="4">
    <source>
        <dbReference type="SAM" id="MobiDB-lite"/>
    </source>
</evidence>
<keyword evidence="7" id="KW-1185">Reference proteome</keyword>
<evidence type="ECO:0000259" key="5">
    <source>
        <dbReference type="Pfam" id="PF00496"/>
    </source>
</evidence>
<dbReference type="GO" id="GO:1904680">
    <property type="term" value="F:peptide transmembrane transporter activity"/>
    <property type="evidence" value="ECO:0007669"/>
    <property type="project" value="TreeGrafter"/>
</dbReference>
<dbReference type="SUPFAM" id="SSF53850">
    <property type="entry name" value="Periplasmic binding protein-like II"/>
    <property type="match status" value="1"/>
</dbReference>
<dbReference type="InterPro" id="IPR000914">
    <property type="entry name" value="SBP_5_dom"/>
</dbReference>
<evidence type="ECO:0000313" key="7">
    <source>
        <dbReference type="Proteomes" id="UP000318405"/>
    </source>
</evidence>
<dbReference type="InterPro" id="IPR039424">
    <property type="entry name" value="SBP_5"/>
</dbReference>
<evidence type="ECO:0000256" key="2">
    <source>
        <dbReference type="ARBA" id="ARBA00022448"/>
    </source>
</evidence>
<name>A0A556A813_9BURK</name>
<sequence length="554" mass="61030">MVPAPVAVLRRASLQPAPAARRPLARPAGGGLNPAAPRHARGALSSLSWIKKGIMQRLTGLLRAAALAGAACFASWSAQAATDTLVVGVSQAPTTVSPAAGGYFVLSLVFQTWEPLVARDADDQLQPALAERWEMLSPTHWRFHLRKDVKWHDGTPFTAADVKYTIDYVTDPKTVYVRKGRIEGVVSTEVVDDDTVDIFTESPAPLLLRGLADIAIEQKAISEQLGAAEAQRKPVGTGPWKFDTLVPNEYYDLVANEDYWGGAPAMKKLRIRGISEGATRVSSLIAGETHVIEEVPVDLLPSLQRRRGIEIDAVESSVSLVLTFDTREKPFDDKRVRQAVDYAIDKELLLKQMLGGYGSVLDGQLVTRNTFGHNPDIEARPYDPAKARELLAQAGYPQGFTTEIKTMSGRYLSDIDIANAAAGMMSEVGVKTTVNNLEAGVWSQLDRAREQGPIYQIGWFSVGDADFSTVWYTEASKRNYWTSAEFDQLWKDGRSTLDDAERLKAYHRMMQIMYDEVPSIFLFGLPRISARSAAVQGWTPARDSLLRLARVRVE</sequence>
<dbReference type="EMBL" id="VLTJ01000042">
    <property type="protein sequence ID" value="TSH89028.1"/>
    <property type="molecule type" value="Genomic_DNA"/>
</dbReference>
<keyword evidence="3" id="KW-0732">Signal</keyword>
<organism evidence="6 7">
    <name type="scientific">Verticiella sediminum</name>
    <dbReference type="NCBI Taxonomy" id="1247510"/>
    <lineage>
        <taxon>Bacteria</taxon>
        <taxon>Pseudomonadati</taxon>
        <taxon>Pseudomonadota</taxon>
        <taxon>Betaproteobacteria</taxon>
        <taxon>Burkholderiales</taxon>
        <taxon>Alcaligenaceae</taxon>
        <taxon>Verticiella</taxon>
    </lineage>
</organism>
<feature type="region of interest" description="Disordered" evidence="4">
    <location>
        <begin position="18"/>
        <end position="37"/>
    </location>
</feature>
<evidence type="ECO:0000256" key="3">
    <source>
        <dbReference type="ARBA" id="ARBA00022729"/>
    </source>
</evidence>
<proteinExistence type="inferred from homology"/>
<dbReference type="AlphaFoldDB" id="A0A556A813"/>